<proteinExistence type="predicted"/>
<dbReference type="EnsemblMetazoa" id="XM_022807884">
    <property type="protein sequence ID" value="XP_022663619"/>
    <property type="gene ID" value="LOC111251375"/>
</dbReference>
<keyword evidence="2" id="KW-1185">Reference proteome</keyword>
<evidence type="ECO:0000313" key="2">
    <source>
        <dbReference type="Proteomes" id="UP000594260"/>
    </source>
</evidence>
<accession>A0A7M7K9Q7</accession>
<dbReference type="AlphaFoldDB" id="A0A7M7K9Q7"/>
<evidence type="ECO:0000313" key="1">
    <source>
        <dbReference type="EnsemblMetazoa" id="XP_022663619"/>
    </source>
</evidence>
<reference evidence="1" key="1">
    <citation type="submission" date="2021-01" db="UniProtKB">
        <authorList>
            <consortium name="EnsemblMetazoa"/>
        </authorList>
    </citation>
    <scope>IDENTIFICATION</scope>
</reference>
<organism evidence="1 2">
    <name type="scientific">Varroa destructor</name>
    <name type="common">Honeybee mite</name>
    <dbReference type="NCBI Taxonomy" id="109461"/>
    <lineage>
        <taxon>Eukaryota</taxon>
        <taxon>Metazoa</taxon>
        <taxon>Ecdysozoa</taxon>
        <taxon>Arthropoda</taxon>
        <taxon>Chelicerata</taxon>
        <taxon>Arachnida</taxon>
        <taxon>Acari</taxon>
        <taxon>Parasitiformes</taxon>
        <taxon>Mesostigmata</taxon>
        <taxon>Gamasina</taxon>
        <taxon>Dermanyssoidea</taxon>
        <taxon>Varroidae</taxon>
        <taxon>Varroa</taxon>
    </lineage>
</organism>
<dbReference type="InParanoid" id="A0A7M7K9Q7"/>
<sequence>MTTVSSACCQEISDETSKSTNDAIQIDSLLSSSQFIPRVINISVVKRFVTRTSSSYSRAKQATPPMVRPVVDTAEVTALHFVSQMMAIVLLLPLPLQFADQLACASLTKFECLAAYKQLLVNRLYQLPSDRLKTTPVRDKGKSFYFELLRFSPSTKDKVICWLKHNLSFFVEIKLALLERVEGLLKSFRVRELGLRLDSGFEADLAGRIQKVKQLCEDAIAQQEKILNWALADGVIYNPLEPVLKHLQSAAQKLTSSPGGIVLLHDKVALFGDILKRVIKQIKPAVKDTERLSADVKGTIYKNAAGVAQAFLPQFALNSVQRLTDFSIDVPPFTEVSMDAKSRTKLGDRTSPAIAEVQGNLLNGVVKKGRSTVRKSVTIVEPAEIIGSTSRKTHSKASDNICRLRSMRKRSNSFNLRCRPKANLSSNPKLKLSRRIRRRTTKRQRTIRIRREKLIARMHRQLQKRNRIVTTVGESVKNTTTTTSTSYES</sequence>
<dbReference type="RefSeq" id="XP_022663619.1">
    <property type="nucleotide sequence ID" value="XM_022807884.1"/>
</dbReference>
<dbReference type="Proteomes" id="UP000594260">
    <property type="component" value="Unplaced"/>
</dbReference>
<protein>
    <submittedName>
        <fullName evidence="1">Uncharacterized protein</fullName>
    </submittedName>
</protein>
<dbReference type="KEGG" id="vde:111251375"/>
<dbReference type="OrthoDB" id="10549254at2759"/>
<dbReference type="GeneID" id="111251375"/>
<name>A0A7M7K9Q7_VARDE</name>